<dbReference type="Proteomes" id="UP001185135">
    <property type="component" value="Segment"/>
</dbReference>
<organism evidence="1 2">
    <name type="scientific">Pandoravirus kuranda</name>
    <dbReference type="NCBI Taxonomy" id="3019033"/>
    <lineage>
        <taxon>Viruses</taxon>
        <taxon>Pandoravirus</taxon>
    </lineage>
</organism>
<proteinExistence type="predicted"/>
<reference evidence="1" key="1">
    <citation type="submission" date="2022-06" db="EMBL/GenBank/DDBJ databases">
        <authorList>
            <person name="Legendre M."/>
            <person name="Claverie J.-M."/>
            <person name="Alempic J.-M."/>
            <person name="Abergel C."/>
        </authorList>
    </citation>
    <scope>NUCLEOTIDE SEQUENCE</scope>
    <source>
        <strain evidence="1">Kuranda</strain>
    </source>
</reference>
<evidence type="ECO:0000313" key="2">
    <source>
        <dbReference type="Proteomes" id="UP001185135"/>
    </source>
</evidence>
<evidence type="ECO:0000313" key="1">
    <source>
        <dbReference type="EMBL" id="WBR15033.1"/>
    </source>
</evidence>
<protein>
    <submittedName>
        <fullName evidence="1">Uncharacterized protein</fullName>
    </submittedName>
</protein>
<gene>
    <name evidence="1" type="ORF">pkur_cds_859</name>
</gene>
<dbReference type="EMBL" id="ON887157">
    <property type="protein sequence ID" value="WBR15033.1"/>
    <property type="molecule type" value="Genomic_DNA"/>
</dbReference>
<accession>A0AA95EHM7</accession>
<sequence>MEQQKNNGIQSPLPPKSTSAEVSVLLGMLSAAGIAEDEFGSPADWAEVECDPIYVPDPTRPRRTFADFDWDAHAPKQ</sequence>
<name>A0AA95EHM7_9VIRU</name>